<keyword evidence="5" id="KW-0326">Glycosidase</keyword>
<evidence type="ECO:0000313" key="8">
    <source>
        <dbReference type="Proteomes" id="UP000019402"/>
    </source>
</evidence>
<dbReference type="Gene3D" id="3.20.20.80">
    <property type="entry name" value="Glycosidases"/>
    <property type="match status" value="1"/>
</dbReference>
<gene>
    <name evidence="7" type="ORF">JCM21142_3882</name>
</gene>
<dbReference type="GO" id="GO:0005764">
    <property type="term" value="C:lysosome"/>
    <property type="evidence" value="ECO:0007669"/>
    <property type="project" value="TreeGrafter"/>
</dbReference>
<dbReference type="AlphaFoldDB" id="W7Y3U4"/>
<keyword evidence="8" id="KW-1185">Reference proteome</keyword>
<organism evidence="7 8">
    <name type="scientific">Saccharicrinis fermentans DSM 9555 = JCM 21142</name>
    <dbReference type="NCBI Taxonomy" id="869213"/>
    <lineage>
        <taxon>Bacteria</taxon>
        <taxon>Pseudomonadati</taxon>
        <taxon>Bacteroidota</taxon>
        <taxon>Bacteroidia</taxon>
        <taxon>Marinilabiliales</taxon>
        <taxon>Marinilabiliaceae</taxon>
        <taxon>Saccharicrinis</taxon>
    </lineage>
</organism>
<dbReference type="InterPro" id="IPR000933">
    <property type="entry name" value="Glyco_hydro_29"/>
</dbReference>
<dbReference type="PANTHER" id="PTHR10030">
    <property type="entry name" value="ALPHA-L-FUCOSIDASE"/>
    <property type="match status" value="1"/>
</dbReference>
<dbReference type="SUPFAM" id="SSF51445">
    <property type="entry name" value="(Trans)glycosidases"/>
    <property type="match status" value="1"/>
</dbReference>
<dbReference type="EMBL" id="BAMD01000007">
    <property type="protein sequence ID" value="GAF02253.1"/>
    <property type="molecule type" value="Genomic_DNA"/>
</dbReference>
<protein>
    <recommendedName>
        <fullName evidence="2">alpha-L-fucosidase</fullName>
        <ecNumber evidence="2">3.2.1.51</ecNumber>
    </recommendedName>
</protein>
<evidence type="ECO:0000259" key="6">
    <source>
        <dbReference type="Pfam" id="PF01120"/>
    </source>
</evidence>
<name>W7Y3U4_9BACT</name>
<dbReference type="EC" id="3.2.1.51" evidence="2"/>
<dbReference type="eggNOG" id="COG3669">
    <property type="taxonomic scope" value="Bacteria"/>
</dbReference>
<evidence type="ECO:0000256" key="4">
    <source>
        <dbReference type="ARBA" id="ARBA00022801"/>
    </source>
</evidence>
<keyword evidence="4" id="KW-0378">Hydrolase</keyword>
<evidence type="ECO:0000256" key="3">
    <source>
        <dbReference type="ARBA" id="ARBA00022729"/>
    </source>
</evidence>
<proteinExistence type="inferred from homology"/>
<evidence type="ECO:0000256" key="1">
    <source>
        <dbReference type="ARBA" id="ARBA00007951"/>
    </source>
</evidence>
<reference evidence="7 8" key="1">
    <citation type="journal article" date="2014" name="Genome Announc.">
        <title>Draft Genome Sequence of Cytophaga fermentans JCM 21142T, a Facultative Anaerobe Isolated from Marine Mud.</title>
        <authorList>
            <person name="Starns D."/>
            <person name="Oshima K."/>
            <person name="Suda W."/>
            <person name="Iino T."/>
            <person name="Yuki M."/>
            <person name="Inoue J."/>
            <person name="Kitamura K."/>
            <person name="Iida T."/>
            <person name="Darby A."/>
            <person name="Hattori M."/>
            <person name="Ohkuma M."/>
        </authorList>
    </citation>
    <scope>NUCLEOTIDE SEQUENCE [LARGE SCALE GENOMIC DNA]</scope>
    <source>
        <strain evidence="7 8">JCM 21142</strain>
    </source>
</reference>
<comment type="caution">
    <text evidence="7">The sequence shown here is derived from an EMBL/GenBank/DDBJ whole genome shotgun (WGS) entry which is preliminary data.</text>
</comment>
<dbReference type="SMART" id="SM00812">
    <property type="entry name" value="Alpha_L_fucos"/>
    <property type="match status" value="1"/>
</dbReference>
<dbReference type="PANTHER" id="PTHR10030:SF37">
    <property type="entry name" value="ALPHA-L-FUCOSIDASE-RELATED"/>
    <property type="match status" value="1"/>
</dbReference>
<dbReference type="Proteomes" id="UP000019402">
    <property type="component" value="Unassembled WGS sequence"/>
</dbReference>
<dbReference type="GO" id="GO:0016139">
    <property type="term" value="P:glycoside catabolic process"/>
    <property type="evidence" value="ECO:0007669"/>
    <property type="project" value="TreeGrafter"/>
</dbReference>
<sequence>MFKIPFITAIIALAFQPSFSQEKFEPNWESLKKHQAVPEWFANAKLGVYFHWGVYSVPATDGEWYPRWMYVPDRDPKLWGGQVYKKHRETYGNDFQYHDFIPLWKAPKFSAKEWVDMFEDMGARFIGSIAEHHDGFSL</sequence>
<comment type="similarity">
    <text evidence="1">Belongs to the glycosyl hydrolase 29 family.</text>
</comment>
<feature type="domain" description="Glycoside hydrolase family 29 N-terminal" evidence="6">
    <location>
        <begin position="16"/>
        <end position="138"/>
    </location>
</feature>
<evidence type="ECO:0000256" key="2">
    <source>
        <dbReference type="ARBA" id="ARBA00012662"/>
    </source>
</evidence>
<dbReference type="OrthoDB" id="1389336at2"/>
<keyword evidence="3" id="KW-0732">Signal</keyword>
<dbReference type="Pfam" id="PF01120">
    <property type="entry name" value="Alpha_L_fucos"/>
    <property type="match status" value="1"/>
</dbReference>
<accession>W7Y3U4</accession>
<dbReference type="GO" id="GO:0006004">
    <property type="term" value="P:fucose metabolic process"/>
    <property type="evidence" value="ECO:0007669"/>
    <property type="project" value="TreeGrafter"/>
</dbReference>
<evidence type="ECO:0000256" key="5">
    <source>
        <dbReference type="ARBA" id="ARBA00023295"/>
    </source>
</evidence>
<evidence type="ECO:0000313" key="7">
    <source>
        <dbReference type="EMBL" id="GAF02253.1"/>
    </source>
</evidence>
<dbReference type="GO" id="GO:0004560">
    <property type="term" value="F:alpha-L-fucosidase activity"/>
    <property type="evidence" value="ECO:0007669"/>
    <property type="project" value="InterPro"/>
</dbReference>
<dbReference type="InterPro" id="IPR057739">
    <property type="entry name" value="Glyco_hydro_29_N"/>
</dbReference>
<dbReference type="InterPro" id="IPR017853">
    <property type="entry name" value="GH"/>
</dbReference>
<dbReference type="STRING" id="869213.GCA_000517085_00712"/>